<evidence type="ECO:0000256" key="4">
    <source>
        <dbReference type="ARBA" id="ARBA00023306"/>
    </source>
</evidence>
<evidence type="ECO:0000256" key="2">
    <source>
        <dbReference type="ARBA" id="ARBA00010274"/>
    </source>
</evidence>
<evidence type="ECO:0000256" key="3">
    <source>
        <dbReference type="ARBA" id="ARBA00023013"/>
    </source>
</evidence>
<dbReference type="GO" id="GO:0005654">
    <property type="term" value="C:nucleoplasm"/>
    <property type="evidence" value="ECO:0007669"/>
    <property type="project" value="UniProtKB-SubCell"/>
</dbReference>
<protein>
    <recommendedName>
        <fullName evidence="6">Cyclin-dependent kinase inhibitor domain-containing protein</fullName>
    </recommendedName>
</protein>
<dbReference type="AlphaFoldDB" id="A0AA88UPZ4"/>
<organism evidence="7 8">
    <name type="scientific">Escallonia rubra</name>
    <dbReference type="NCBI Taxonomy" id="112253"/>
    <lineage>
        <taxon>Eukaryota</taxon>
        <taxon>Viridiplantae</taxon>
        <taxon>Streptophyta</taxon>
        <taxon>Embryophyta</taxon>
        <taxon>Tracheophyta</taxon>
        <taxon>Spermatophyta</taxon>
        <taxon>Magnoliopsida</taxon>
        <taxon>eudicotyledons</taxon>
        <taxon>Gunneridae</taxon>
        <taxon>Pentapetalae</taxon>
        <taxon>asterids</taxon>
        <taxon>campanulids</taxon>
        <taxon>Escalloniales</taxon>
        <taxon>Escalloniaceae</taxon>
        <taxon>Escallonia</taxon>
    </lineage>
</organism>
<dbReference type="EMBL" id="JAVXUO010000674">
    <property type="protein sequence ID" value="KAK2990076.1"/>
    <property type="molecule type" value="Genomic_DNA"/>
</dbReference>
<dbReference type="PIRSF" id="PIRSF017811">
    <property type="entry name" value="CDK_inhib_pln"/>
    <property type="match status" value="1"/>
</dbReference>
<dbReference type="Proteomes" id="UP001187471">
    <property type="component" value="Unassembled WGS sequence"/>
</dbReference>
<feature type="domain" description="Cyclin-dependent kinase inhibitor" evidence="6">
    <location>
        <begin position="208"/>
        <end position="253"/>
    </location>
</feature>
<dbReference type="PANTHER" id="PTHR46776">
    <property type="entry name" value="CYCLIN-DEPENDENT KINASE INHIBITOR 4-RELATED"/>
    <property type="match status" value="1"/>
</dbReference>
<evidence type="ECO:0000313" key="8">
    <source>
        <dbReference type="Proteomes" id="UP001187471"/>
    </source>
</evidence>
<dbReference type="Pfam" id="PF02234">
    <property type="entry name" value="CDI"/>
    <property type="match status" value="1"/>
</dbReference>
<evidence type="ECO:0000313" key="7">
    <source>
        <dbReference type="EMBL" id="KAK2990076.1"/>
    </source>
</evidence>
<dbReference type="InterPro" id="IPR044275">
    <property type="entry name" value="KRP"/>
</dbReference>
<keyword evidence="3" id="KW-0649">Protein kinase inhibitor</keyword>
<comment type="subcellular location">
    <subcellularLocation>
        <location evidence="1">Nucleus</location>
        <location evidence="1">Nucleoplasm</location>
    </subcellularLocation>
</comment>
<keyword evidence="4" id="KW-0131">Cell cycle</keyword>
<dbReference type="GO" id="GO:0051726">
    <property type="term" value="P:regulation of cell cycle"/>
    <property type="evidence" value="ECO:0007669"/>
    <property type="project" value="InterPro"/>
</dbReference>
<evidence type="ECO:0000256" key="1">
    <source>
        <dbReference type="ARBA" id="ARBA00004642"/>
    </source>
</evidence>
<dbReference type="InterPro" id="IPR044898">
    <property type="entry name" value="CDI_dom_sf"/>
</dbReference>
<dbReference type="GO" id="GO:0004861">
    <property type="term" value="F:cyclin-dependent protein serine/threonine kinase inhibitor activity"/>
    <property type="evidence" value="ECO:0007669"/>
    <property type="project" value="InterPro"/>
</dbReference>
<feature type="region of interest" description="Disordered" evidence="5">
    <location>
        <begin position="37"/>
        <end position="104"/>
    </location>
</feature>
<dbReference type="InterPro" id="IPR003175">
    <property type="entry name" value="CDI_dom"/>
</dbReference>
<proteinExistence type="inferred from homology"/>
<dbReference type="Gene3D" id="4.10.365.10">
    <property type="entry name" value="p27"/>
    <property type="match status" value="1"/>
</dbReference>
<accession>A0AA88UPZ4</accession>
<name>A0AA88UPZ4_9ASTE</name>
<keyword evidence="8" id="KW-1185">Reference proteome</keyword>
<evidence type="ECO:0000259" key="6">
    <source>
        <dbReference type="Pfam" id="PF02234"/>
    </source>
</evidence>
<reference evidence="7" key="1">
    <citation type="submission" date="2022-12" db="EMBL/GenBank/DDBJ databases">
        <title>Draft genome assemblies for two species of Escallonia (Escalloniales).</title>
        <authorList>
            <person name="Chanderbali A."/>
            <person name="Dervinis C."/>
            <person name="Anghel I."/>
            <person name="Soltis D."/>
            <person name="Soltis P."/>
            <person name="Zapata F."/>
        </authorList>
    </citation>
    <scope>NUCLEOTIDE SEQUENCE</scope>
    <source>
        <strain evidence="7">UCBG92.1500</strain>
        <tissue evidence="7">Leaf</tissue>
    </source>
</reference>
<feature type="region of interest" description="Disordered" evidence="5">
    <location>
        <begin position="177"/>
        <end position="196"/>
    </location>
</feature>
<comment type="similarity">
    <text evidence="2">Belongs to the CDI family. ICK/KRP subfamily.</text>
</comment>
<gene>
    <name evidence="7" type="ORF">RJ640_025439</name>
</gene>
<evidence type="ECO:0000256" key="5">
    <source>
        <dbReference type="SAM" id="MobiDB-lite"/>
    </source>
</evidence>
<comment type="caution">
    <text evidence="7">The sequence shown here is derived from an EMBL/GenBank/DDBJ whole genome shotgun (WGS) entry which is preliminary data.</text>
</comment>
<sequence>MGKYMRKAKVAGDFAVMDVSQSTLGVRTRAKTLALQSLRATTTAPPPNPDSSYLQLRSRRLEKPPLMTKKPQQSAHKECCRRNPGGNSCVNPSPRPSSRLRVSCADSGSVGSGSIGFSNQEEGFCRQTPTVAGKEEGEEEAKGNCDLGVEASFGENNLEHEGRERITRESTPCSLIRDSEMVGTPGSSTRPTSLDAANRRIRSAVLRNIPTTQEMEEFFASAEREQQRLFTEKYNFDVANDMPLPGRYEWVRV</sequence>